<proteinExistence type="predicted"/>
<feature type="non-terminal residue" evidence="1">
    <location>
        <position position="1"/>
    </location>
</feature>
<dbReference type="AlphaFoldDB" id="X1NP23"/>
<sequence>RGLDFITPNKKNISMYGKLFKIYKESALVLKEANYKLSAHESYKYS</sequence>
<gene>
    <name evidence="1" type="ORF">S06H3_47057</name>
</gene>
<organism evidence="1">
    <name type="scientific">marine sediment metagenome</name>
    <dbReference type="NCBI Taxonomy" id="412755"/>
    <lineage>
        <taxon>unclassified sequences</taxon>
        <taxon>metagenomes</taxon>
        <taxon>ecological metagenomes</taxon>
    </lineage>
</organism>
<protein>
    <submittedName>
        <fullName evidence="1">Uncharacterized protein</fullName>
    </submittedName>
</protein>
<dbReference type="EMBL" id="BARV01029518">
    <property type="protein sequence ID" value="GAI45363.1"/>
    <property type="molecule type" value="Genomic_DNA"/>
</dbReference>
<evidence type="ECO:0000313" key="1">
    <source>
        <dbReference type="EMBL" id="GAI45363.1"/>
    </source>
</evidence>
<reference evidence="1" key="1">
    <citation type="journal article" date="2014" name="Front. Microbiol.">
        <title>High frequency of phylogenetically diverse reductive dehalogenase-homologous genes in deep subseafloor sedimentary metagenomes.</title>
        <authorList>
            <person name="Kawai M."/>
            <person name="Futagami T."/>
            <person name="Toyoda A."/>
            <person name="Takaki Y."/>
            <person name="Nishi S."/>
            <person name="Hori S."/>
            <person name="Arai W."/>
            <person name="Tsubouchi T."/>
            <person name="Morono Y."/>
            <person name="Uchiyama I."/>
            <person name="Ito T."/>
            <person name="Fujiyama A."/>
            <person name="Inagaki F."/>
            <person name="Takami H."/>
        </authorList>
    </citation>
    <scope>NUCLEOTIDE SEQUENCE</scope>
    <source>
        <strain evidence="1">Expedition CK06-06</strain>
    </source>
</reference>
<name>X1NP23_9ZZZZ</name>
<comment type="caution">
    <text evidence="1">The sequence shown here is derived from an EMBL/GenBank/DDBJ whole genome shotgun (WGS) entry which is preliminary data.</text>
</comment>
<accession>X1NP23</accession>